<dbReference type="PROSITE" id="PS50089">
    <property type="entry name" value="ZF_RING_2"/>
    <property type="match status" value="1"/>
</dbReference>
<evidence type="ECO:0000256" key="2">
    <source>
        <dbReference type="ARBA" id="ARBA00022771"/>
    </source>
</evidence>
<reference evidence="7" key="1">
    <citation type="submission" date="2020-06" db="EMBL/GenBank/DDBJ databases">
        <authorList>
            <consortium name="Plant Systems Biology data submission"/>
        </authorList>
    </citation>
    <scope>NUCLEOTIDE SEQUENCE</scope>
    <source>
        <strain evidence="7">D6</strain>
    </source>
</reference>
<evidence type="ECO:0000256" key="5">
    <source>
        <dbReference type="SAM" id="MobiDB-lite"/>
    </source>
</evidence>
<feature type="region of interest" description="Disordered" evidence="5">
    <location>
        <begin position="224"/>
        <end position="285"/>
    </location>
</feature>
<dbReference type="OrthoDB" id="6105938at2759"/>
<evidence type="ECO:0000313" key="7">
    <source>
        <dbReference type="EMBL" id="CAB9528403.1"/>
    </source>
</evidence>
<keyword evidence="2 4" id="KW-0863">Zinc-finger</keyword>
<keyword evidence="8" id="KW-1185">Reference proteome</keyword>
<proteinExistence type="predicted"/>
<dbReference type="Gene3D" id="3.30.40.10">
    <property type="entry name" value="Zinc/RING finger domain, C3HC4 (zinc finger)"/>
    <property type="match status" value="1"/>
</dbReference>
<dbReference type="InterPro" id="IPR017907">
    <property type="entry name" value="Znf_RING_CS"/>
</dbReference>
<gene>
    <name evidence="7" type="ORF">SEMRO_2217_G319490.1</name>
</gene>
<dbReference type="SMART" id="SM00184">
    <property type="entry name" value="RING"/>
    <property type="match status" value="2"/>
</dbReference>
<dbReference type="Proteomes" id="UP001153069">
    <property type="component" value="Unassembled WGS sequence"/>
</dbReference>
<keyword evidence="1" id="KW-0479">Metal-binding</keyword>
<name>A0A9N8HZA5_9STRA</name>
<dbReference type="PROSITE" id="PS00518">
    <property type="entry name" value="ZF_RING_1"/>
    <property type="match status" value="1"/>
</dbReference>
<feature type="compositionally biased region" description="Low complexity" evidence="5">
    <location>
        <begin position="265"/>
        <end position="274"/>
    </location>
</feature>
<evidence type="ECO:0000259" key="6">
    <source>
        <dbReference type="PROSITE" id="PS50089"/>
    </source>
</evidence>
<keyword evidence="3" id="KW-0862">Zinc</keyword>
<feature type="compositionally biased region" description="Basic residues" evidence="5">
    <location>
        <begin position="275"/>
        <end position="285"/>
    </location>
</feature>
<evidence type="ECO:0000256" key="4">
    <source>
        <dbReference type="PROSITE-ProRule" id="PRU00175"/>
    </source>
</evidence>
<feature type="compositionally biased region" description="Low complexity" evidence="5">
    <location>
        <begin position="235"/>
        <end position="247"/>
    </location>
</feature>
<dbReference type="GO" id="GO:0008270">
    <property type="term" value="F:zinc ion binding"/>
    <property type="evidence" value="ECO:0007669"/>
    <property type="project" value="UniProtKB-KW"/>
</dbReference>
<protein>
    <recommendedName>
        <fullName evidence="6">RING-type domain-containing protein</fullName>
    </recommendedName>
</protein>
<dbReference type="InterPro" id="IPR001841">
    <property type="entry name" value="Znf_RING"/>
</dbReference>
<accession>A0A9N8HZA5</accession>
<evidence type="ECO:0000256" key="1">
    <source>
        <dbReference type="ARBA" id="ARBA00022723"/>
    </source>
</evidence>
<dbReference type="EMBL" id="CAICTM010002215">
    <property type="protein sequence ID" value="CAB9528403.1"/>
    <property type="molecule type" value="Genomic_DNA"/>
</dbReference>
<organism evidence="7 8">
    <name type="scientific">Seminavis robusta</name>
    <dbReference type="NCBI Taxonomy" id="568900"/>
    <lineage>
        <taxon>Eukaryota</taxon>
        <taxon>Sar</taxon>
        <taxon>Stramenopiles</taxon>
        <taxon>Ochrophyta</taxon>
        <taxon>Bacillariophyta</taxon>
        <taxon>Bacillariophyceae</taxon>
        <taxon>Bacillariophycidae</taxon>
        <taxon>Naviculales</taxon>
        <taxon>Naviculaceae</taxon>
        <taxon>Seminavis</taxon>
    </lineage>
</organism>
<dbReference type="SUPFAM" id="SSF57850">
    <property type="entry name" value="RING/U-box"/>
    <property type="match status" value="1"/>
</dbReference>
<evidence type="ECO:0000313" key="8">
    <source>
        <dbReference type="Proteomes" id="UP001153069"/>
    </source>
</evidence>
<sequence>MEPSSNEYDLCQISQEDKYDPNSKSLLCPKVGRCGHSFAAKSLREWYNTRKKQDCHKDCKFLPCAYGCTEETKESGVAVSRECKAFLPRGLVTNHSLCQAVKEIRHFEKIGTHAKAANPFYQCMLCQRDFSTESTGSQSKSGKKHDPQTPIVGTKCGHTFCLECLESQHTAQSSNAKTRKGKSKDFTCPGKGCRKTGFSMDHIVVNLGFRDALRYWETLEKPEDIQEKGAKNPAKSSSSKSRQSNSRTTRVGKKRAKSAEKKETSSNGNSSSSSGRRKRGRVRAG</sequence>
<comment type="caution">
    <text evidence="7">The sequence shown here is derived from an EMBL/GenBank/DDBJ whole genome shotgun (WGS) entry which is preliminary data.</text>
</comment>
<dbReference type="InterPro" id="IPR013083">
    <property type="entry name" value="Znf_RING/FYVE/PHD"/>
</dbReference>
<dbReference type="Pfam" id="PF13445">
    <property type="entry name" value="zf-RING_UBOX"/>
    <property type="match status" value="1"/>
</dbReference>
<dbReference type="AlphaFoldDB" id="A0A9N8HZA5"/>
<evidence type="ECO:0000256" key="3">
    <source>
        <dbReference type="ARBA" id="ARBA00022833"/>
    </source>
</evidence>
<feature type="domain" description="RING-type" evidence="6">
    <location>
        <begin position="123"/>
        <end position="189"/>
    </location>
</feature>
<dbReference type="InterPro" id="IPR027370">
    <property type="entry name" value="Znf-RING_euk"/>
</dbReference>